<evidence type="ECO:0000313" key="4">
    <source>
        <dbReference type="RefSeq" id="XP_033787512.1"/>
    </source>
</evidence>
<dbReference type="InterPro" id="IPR042415">
    <property type="entry name" value="CNPY"/>
</dbReference>
<dbReference type="OrthoDB" id="192915at2759"/>
<evidence type="ECO:0000256" key="1">
    <source>
        <dbReference type="ARBA" id="ARBA00007285"/>
    </source>
</evidence>
<accession>A0A6P8PFC7</accession>
<dbReference type="RefSeq" id="XP_033787512.1">
    <property type="nucleotide sequence ID" value="XM_033931621.1"/>
</dbReference>
<comment type="similarity">
    <text evidence="1">Belongs to the canopy family.</text>
</comment>
<dbReference type="InParanoid" id="A0A6P8PFC7"/>
<proteinExistence type="inferred from homology"/>
<dbReference type="PANTHER" id="PTHR13341:SF4">
    <property type="entry name" value="CANOPY FGF SIGNALING REGULATOR 1"/>
    <property type="match status" value="1"/>
</dbReference>
<evidence type="ECO:0000313" key="3">
    <source>
        <dbReference type="Proteomes" id="UP000515159"/>
    </source>
</evidence>
<reference evidence="4" key="1">
    <citation type="submission" date="2025-08" db="UniProtKB">
        <authorList>
            <consortium name="RefSeq"/>
        </authorList>
    </citation>
    <scope>IDENTIFICATION</scope>
</reference>
<dbReference type="Proteomes" id="UP000515159">
    <property type="component" value="Chromosome 2"/>
</dbReference>
<dbReference type="CTD" id="285888"/>
<sequence>MLFSGARASVEPFASALESKCGCTELSKEGRGVVLGRLGEKPAQVMNMKMLMLLQFGLLLVLLPDYIVEGKRDPVLYCGACRALVDELLYEIKKVNPKKTTEVGSFRIFPDGTQEKNKIPLAKSESYLTEVLENICDRMNDYSLHVDPETQEKSYKRFAPRDGEQMGTINFNSFQFNPDTSNYLKFACESVVEDHEDEILSLIAQEADSLADKLCVKKSGFCQISSHAEL</sequence>
<dbReference type="InterPro" id="IPR021852">
    <property type="entry name" value="DUF3456"/>
</dbReference>
<organism evidence="3 4">
    <name type="scientific">Geotrypetes seraphini</name>
    <name type="common">Gaboon caecilian</name>
    <name type="synonym">Caecilia seraphini</name>
    <dbReference type="NCBI Taxonomy" id="260995"/>
    <lineage>
        <taxon>Eukaryota</taxon>
        <taxon>Metazoa</taxon>
        <taxon>Chordata</taxon>
        <taxon>Craniata</taxon>
        <taxon>Vertebrata</taxon>
        <taxon>Euteleostomi</taxon>
        <taxon>Amphibia</taxon>
        <taxon>Gymnophiona</taxon>
        <taxon>Geotrypetes</taxon>
    </lineage>
</organism>
<dbReference type="Pfam" id="PF11938">
    <property type="entry name" value="DUF3456"/>
    <property type="match status" value="1"/>
</dbReference>
<protein>
    <submittedName>
        <fullName evidence="4">Protein canopy homolog 1 isoform X1</fullName>
    </submittedName>
</protein>
<name>A0A6P8PFC7_GEOSA</name>
<dbReference type="AlphaFoldDB" id="A0A6P8PFC7"/>
<evidence type="ECO:0000259" key="2">
    <source>
        <dbReference type="Pfam" id="PF11938"/>
    </source>
</evidence>
<keyword evidence="3" id="KW-1185">Reference proteome</keyword>
<gene>
    <name evidence="4" type="primary">CNPY1</name>
</gene>
<feature type="domain" description="DUF3456" evidence="2">
    <location>
        <begin position="77"/>
        <end position="222"/>
    </location>
</feature>
<dbReference type="GO" id="GO:0005783">
    <property type="term" value="C:endoplasmic reticulum"/>
    <property type="evidence" value="ECO:0007669"/>
    <property type="project" value="TreeGrafter"/>
</dbReference>
<dbReference type="KEGG" id="gsh:117354319"/>
<dbReference type="GeneID" id="117354319"/>
<dbReference type="PANTHER" id="PTHR13341">
    <property type="entry name" value="MIR-INTERACTING SAPOSIN-LIKE PROTEIN"/>
    <property type="match status" value="1"/>
</dbReference>